<feature type="compositionally biased region" description="Basic residues" evidence="1">
    <location>
        <begin position="75"/>
        <end position="86"/>
    </location>
</feature>
<evidence type="ECO:0000313" key="3">
    <source>
        <dbReference type="Proteomes" id="UP000078272"/>
    </source>
</evidence>
<protein>
    <submittedName>
        <fullName evidence="2">Uncharacterized protein</fullName>
    </submittedName>
</protein>
<dbReference type="EMBL" id="LDPZ01000023">
    <property type="protein sequence ID" value="KTQ95294.1"/>
    <property type="molecule type" value="Genomic_DNA"/>
</dbReference>
<reference evidence="2 3" key="1">
    <citation type="journal article" date="2016" name="Front. Microbiol.">
        <title>Genomic Resource of Rice Seed Associated Bacteria.</title>
        <authorList>
            <person name="Midha S."/>
            <person name="Bansal K."/>
            <person name="Sharma S."/>
            <person name="Kumar N."/>
            <person name="Patil P.P."/>
            <person name="Chaudhry V."/>
            <person name="Patil P.B."/>
        </authorList>
    </citation>
    <scope>NUCLEOTIDE SEQUENCE [LARGE SCALE GENOMIC DNA]</scope>
    <source>
        <strain evidence="2 3">NS226</strain>
    </source>
</reference>
<sequence length="94" mass="10080">MDAHNSTEHRENARLGDIANRSEKGTALTLIRAETRARDEKTARLKALRLAQEAEGGAPSEAKTALPLQRASRATAKKPAARKAPAKKAAQLKA</sequence>
<dbReference type="STRING" id="401562.NS365_19465"/>
<feature type="compositionally biased region" description="Basic and acidic residues" evidence="1">
    <location>
        <begin position="1"/>
        <end position="24"/>
    </location>
</feature>
<comment type="caution">
    <text evidence="2">The sequence shown here is derived from an EMBL/GenBank/DDBJ whole genome shotgun (WGS) entry which is preliminary data.</text>
</comment>
<dbReference type="Proteomes" id="UP000078272">
    <property type="component" value="Unassembled WGS sequence"/>
</dbReference>
<evidence type="ECO:0000256" key="1">
    <source>
        <dbReference type="SAM" id="MobiDB-lite"/>
    </source>
</evidence>
<dbReference type="AlphaFoldDB" id="A0A175R7J6"/>
<organism evidence="2 3">
    <name type="scientific">Aureimonas ureilytica</name>
    <dbReference type="NCBI Taxonomy" id="401562"/>
    <lineage>
        <taxon>Bacteria</taxon>
        <taxon>Pseudomonadati</taxon>
        <taxon>Pseudomonadota</taxon>
        <taxon>Alphaproteobacteria</taxon>
        <taxon>Hyphomicrobiales</taxon>
        <taxon>Aurantimonadaceae</taxon>
        <taxon>Aureimonas</taxon>
    </lineage>
</organism>
<name>A0A175R7J6_9HYPH</name>
<dbReference type="PATRIC" id="fig|401562.3.peg.1965"/>
<feature type="region of interest" description="Disordered" evidence="1">
    <location>
        <begin position="53"/>
        <end position="94"/>
    </location>
</feature>
<dbReference type="RefSeq" id="WP_058635196.1">
    <property type="nucleotide sequence ID" value="NZ_LDPZ01000023.1"/>
</dbReference>
<feature type="region of interest" description="Disordered" evidence="1">
    <location>
        <begin position="1"/>
        <end position="26"/>
    </location>
</feature>
<evidence type="ECO:0000313" key="2">
    <source>
        <dbReference type="EMBL" id="KTQ95294.1"/>
    </source>
</evidence>
<dbReference type="OrthoDB" id="7909068at2"/>
<gene>
    <name evidence="2" type="ORF">NS226_12115</name>
</gene>
<accession>A0A175R7J6</accession>
<proteinExistence type="predicted"/>